<evidence type="ECO:0000256" key="3">
    <source>
        <dbReference type="ARBA" id="ARBA00022692"/>
    </source>
</evidence>
<dbReference type="GO" id="GO:0016020">
    <property type="term" value="C:membrane"/>
    <property type="evidence" value="ECO:0007669"/>
    <property type="project" value="UniProtKB-SubCell"/>
</dbReference>
<gene>
    <name evidence="8" type="ORF">CO051_01025</name>
</gene>
<comment type="caution">
    <text evidence="8">The sequence shown here is derived from an EMBL/GenBank/DDBJ whole genome shotgun (WGS) entry which is preliminary data.</text>
</comment>
<evidence type="ECO:0000259" key="7">
    <source>
        <dbReference type="PROSITE" id="PS50850"/>
    </source>
</evidence>
<dbReference type="InterPro" id="IPR020846">
    <property type="entry name" value="MFS_dom"/>
</dbReference>
<dbReference type="SUPFAM" id="SSF103473">
    <property type="entry name" value="MFS general substrate transporter"/>
    <property type="match status" value="1"/>
</dbReference>
<feature type="transmembrane region" description="Helical" evidence="6">
    <location>
        <begin position="103"/>
        <end position="127"/>
    </location>
</feature>
<feature type="transmembrane region" description="Helical" evidence="6">
    <location>
        <begin position="228"/>
        <end position="252"/>
    </location>
</feature>
<name>A0A2M8F3B2_9BACT</name>
<protein>
    <recommendedName>
        <fullName evidence="7">Major facilitator superfamily (MFS) profile domain-containing protein</fullName>
    </recommendedName>
</protein>
<keyword evidence="5 6" id="KW-0472">Membrane</keyword>
<dbReference type="EMBL" id="PFSC01000027">
    <property type="protein sequence ID" value="PJC33794.1"/>
    <property type="molecule type" value="Genomic_DNA"/>
</dbReference>
<dbReference type="InterPro" id="IPR011701">
    <property type="entry name" value="MFS"/>
</dbReference>
<dbReference type="Proteomes" id="UP000231383">
    <property type="component" value="Unassembled WGS sequence"/>
</dbReference>
<sequence length="406" mass="44943">MKREMIPLLLLSFVNTLNFSILIPILPFIIKAYGGGTVMYGVILSTYPFFQFFAAPILGSLSDRYGRRPILLISQAGTMLSWVIFAVSYFVPHISIGALSVPALVIILARIADGVTGGNNAVANAYLSDITTREEKTKAFGLVGGVVGLGFIVGPALGGLTMSSSLGYLAPILLTLGVSIVTLIVMMQYLPESLPPEKRVAHVKINLKDEFQFFSKLKEYSKNRQIKYLFFLRTMFLFVFSSFSSIFVLFMIDTFKFDASKIGMFFVLVGIFLIFNQAFLAGFISKKLGDLKTFIFGQLALVVSQFLYVFITNFWMFLPLAYLNNFGLSISMPTFKSLLSKSVDESQQGEIMGIDESFFSASSAISPLIATWIYATIGKYVFLVQAIVLLGSIAFFEMKKGWKSAI</sequence>
<comment type="subcellular location">
    <subcellularLocation>
        <location evidence="1">Membrane</location>
        <topology evidence="1">Multi-pass membrane protein</topology>
    </subcellularLocation>
</comment>
<keyword evidence="4 6" id="KW-1133">Transmembrane helix</keyword>
<feature type="domain" description="Major facilitator superfamily (MFS) profile" evidence="7">
    <location>
        <begin position="4"/>
        <end position="403"/>
    </location>
</feature>
<accession>A0A2M8F3B2</accession>
<dbReference type="PANTHER" id="PTHR23504:SF15">
    <property type="entry name" value="MAJOR FACILITATOR SUPERFAMILY (MFS) PROFILE DOMAIN-CONTAINING PROTEIN"/>
    <property type="match status" value="1"/>
</dbReference>
<reference evidence="9" key="1">
    <citation type="submission" date="2017-09" db="EMBL/GenBank/DDBJ databases">
        <title>Depth-based differentiation of microbial function through sediment-hosted aquifers and enrichment of novel symbionts in the deep terrestrial subsurface.</title>
        <authorList>
            <person name="Probst A.J."/>
            <person name="Ladd B."/>
            <person name="Jarett J.K."/>
            <person name="Geller-Mcgrath D.E."/>
            <person name="Sieber C.M.K."/>
            <person name="Emerson J.B."/>
            <person name="Anantharaman K."/>
            <person name="Thomas B.C."/>
            <person name="Malmstrom R."/>
            <person name="Stieglmeier M."/>
            <person name="Klingl A."/>
            <person name="Woyke T."/>
            <person name="Ryan C.M."/>
            <person name="Banfield J.F."/>
        </authorList>
    </citation>
    <scope>NUCLEOTIDE SEQUENCE [LARGE SCALE GENOMIC DNA]</scope>
</reference>
<dbReference type="InterPro" id="IPR001958">
    <property type="entry name" value="Tet-R_TetA/multi-R_MdtG-like"/>
</dbReference>
<dbReference type="PROSITE" id="PS50850">
    <property type="entry name" value="MFS"/>
    <property type="match status" value="1"/>
</dbReference>
<evidence type="ECO:0000256" key="2">
    <source>
        <dbReference type="ARBA" id="ARBA00022448"/>
    </source>
</evidence>
<dbReference type="PANTHER" id="PTHR23504">
    <property type="entry name" value="MAJOR FACILITATOR SUPERFAMILY DOMAIN-CONTAINING PROTEIN 10"/>
    <property type="match status" value="1"/>
</dbReference>
<dbReference type="GO" id="GO:0022857">
    <property type="term" value="F:transmembrane transporter activity"/>
    <property type="evidence" value="ECO:0007669"/>
    <property type="project" value="InterPro"/>
</dbReference>
<evidence type="ECO:0000313" key="9">
    <source>
        <dbReference type="Proteomes" id="UP000231383"/>
    </source>
</evidence>
<feature type="transmembrane region" description="Helical" evidence="6">
    <location>
        <begin position="264"/>
        <end position="284"/>
    </location>
</feature>
<dbReference type="AlphaFoldDB" id="A0A2M8F3B2"/>
<proteinExistence type="predicted"/>
<organism evidence="8 9">
    <name type="scientific">Candidatus Roizmanbacteria bacterium CG_4_9_14_0_2_um_filter_39_13</name>
    <dbReference type="NCBI Taxonomy" id="1974839"/>
    <lineage>
        <taxon>Bacteria</taxon>
        <taxon>Candidatus Roizmaniibacteriota</taxon>
    </lineage>
</organism>
<feature type="transmembrane region" description="Helical" evidence="6">
    <location>
        <begin position="296"/>
        <end position="318"/>
    </location>
</feature>
<feature type="transmembrane region" description="Helical" evidence="6">
    <location>
        <begin position="168"/>
        <end position="190"/>
    </location>
</feature>
<keyword evidence="3 6" id="KW-0812">Transmembrane</keyword>
<keyword evidence="2" id="KW-0813">Transport</keyword>
<dbReference type="Pfam" id="PF07690">
    <property type="entry name" value="MFS_1"/>
    <property type="match status" value="1"/>
</dbReference>
<evidence type="ECO:0000256" key="1">
    <source>
        <dbReference type="ARBA" id="ARBA00004141"/>
    </source>
</evidence>
<feature type="transmembrane region" description="Helical" evidence="6">
    <location>
        <begin position="372"/>
        <end position="396"/>
    </location>
</feature>
<evidence type="ECO:0000256" key="6">
    <source>
        <dbReference type="SAM" id="Phobius"/>
    </source>
</evidence>
<evidence type="ECO:0000313" key="8">
    <source>
        <dbReference type="EMBL" id="PJC33794.1"/>
    </source>
</evidence>
<feature type="transmembrane region" description="Helical" evidence="6">
    <location>
        <begin position="7"/>
        <end position="30"/>
    </location>
</feature>
<feature type="transmembrane region" description="Helical" evidence="6">
    <location>
        <begin position="36"/>
        <end position="58"/>
    </location>
</feature>
<evidence type="ECO:0000256" key="4">
    <source>
        <dbReference type="ARBA" id="ARBA00022989"/>
    </source>
</evidence>
<dbReference type="InterPro" id="IPR036259">
    <property type="entry name" value="MFS_trans_sf"/>
</dbReference>
<dbReference type="PRINTS" id="PR01035">
    <property type="entry name" value="TCRTETA"/>
</dbReference>
<feature type="transmembrane region" description="Helical" evidence="6">
    <location>
        <begin position="139"/>
        <end position="162"/>
    </location>
</feature>
<feature type="transmembrane region" description="Helical" evidence="6">
    <location>
        <begin position="70"/>
        <end position="91"/>
    </location>
</feature>
<evidence type="ECO:0000256" key="5">
    <source>
        <dbReference type="ARBA" id="ARBA00023136"/>
    </source>
</evidence>
<dbReference type="Gene3D" id="1.20.1250.20">
    <property type="entry name" value="MFS general substrate transporter like domains"/>
    <property type="match status" value="1"/>
</dbReference>